<protein>
    <recommendedName>
        <fullName evidence="4">Ubiquitin-like protease family profile domain-containing protein</fullName>
    </recommendedName>
</protein>
<reference evidence="2 3" key="1">
    <citation type="submission" date="2017-09" db="EMBL/GenBank/DDBJ databases">
        <authorList>
            <consortium name="International Durum Wheat Genome Sequencing Consortium (IDWGSC)"/>
            <person name="Milanesi L."/>
        </authorList>
    </citation>
    <scope>NUCLEOTIDE SEQUENCE [LARGE SCALE GENOMIC DNA]</scope>
    <source>
        <strain evidence="3">cv. Svevo</strain>
    </source>
</reference>
<dbReference type="PANTHER" id="PTHR34835">
    <property type="entry name" value="OS07G0283600 PROTEIN-RELATED"/>
    <property type="match status" value="1"/>
</dbReference>
<keyword evidence="3" id="KW-1185">Reference proteome</keyword>
<feature type="compositionally biased region" description="Polar residues" evidence="1">
    <location>
        <begin position="421"/>
        <end position="439"/>
    </location>
</feature>
<evidence type="ECO:0000313" key="2">
    <source>
        <dbReference type="EMBL" id="VAH03643.1"/>
    </source>
</evidence>
<feature type="compositionally biased region" description="Polar residues" evidence="1">
    <location>
        <begin position="402"/>
        <end position="412"/>
    </location>
</feature>
<gene>
    <name evidence="2" type="ORF">TRITD_1Av1G076690</name>
</gene>
<dbReference type="EMBL" id="LT934111">
    <property type="protein sequence ID" value="VAH03643.1"/>
    <property type="molecule type" value="Genomic_DNA"/>
</dbReference>
<evidence type="ECO:0000313" key="3">
    <source>
        <dbReference type="Proteomes" id="UP000324705"/>
    </source>
</evidence>
<dbReference type="Proteomes" id="UP000324705">
    <property type="component" value="Chromosome 1A"/>
</dbReference>
<dbReference type="AlphaFoldDB" id="A0A9R0Q5F5"/>
<evidence type="ECO:0000256" key="1">
    <source>
        <dbReference type="SAM" id="MobiDB-lite"/>
    </source>
</evidence>
<accession>A0A9R0Q5F5</accession>
<sequence length="767" mass="85813">MSYSRPSSSRLIEEVLDAADQLDDSSDSHPGGLAPTSRTSVTKVVSIVSSFNEYKRFLVNEIGWGGILKLPALARLNLRFSKWWMSRLDGPSMSVHLNATKRLRFWPGDVHKVFGVPCGPKNILGPDGQCSETTIQFLRSVLGMPKKGNQVLKAAESNLTRPLSEHCSSNLEKDCFKMAFVIFVIGHLLAPSNKHDTSIIDYWGEIANTDRIADFDWCNYVLSDLISASQQVQSDMRNNKLKTHLQGCHVFLQVFVLDNLNLGINNIPHDTYPRVASFDDNKLRRMILATTSTDKLTWDYSCAPVSSDIGILLRRNNAIVTREATSLRSSILRENTAFLDKLMSLLSSSCICCSIWSLPCIMQSSPPMSTTHQNLALSGRKLDMSDSEGETSSSTSKVPFFNRTTQDSVPTTHSKKRPRINSLQANSVTPPSFATTSNKPSTLQLAKTWADTIACGVLMFNDDQNIPDGAVTFAQLSDQLPTKSASRHLKYATDHWTARAYQPKLSIDSLASVEQFMNKLSEDVARRPWVRHDYPRFISINGSSIRDQLVGDTPLDHEVCSLIVRTIVINDNIFLYPSGGFWRIFFEPDLSTCILAGENLWEVRSIQNQFLSQRASTHLSNCKMFIMPATLQTGWCAYAWDMERKLIHILNPCADSAQYSSLNTTHDCIAEKLHVGLYSCLFKFFNTWHVDCLNWKKVYDILASEVFTKDESDLAMIQMACSFNGVGVSEMLNKVNVRIQKINLVADVAKLIHNAGEPPVELHAIVS</sequence>
<organism evidence="2 3">
    <name type="scientific">Triticum turgidum subsp. durum</name>
    <name type="common">Durum wheat</name>
    <name type="synonym">Triticum durum</name>
    <dbReference type="NCBI Taxonomy" id="4567"/>
    <lineage>
        <taxon>Eukaryota</taxon>
        <taxon>Viridiplantae</taxon>
        <taxon>Streptophyta</taxon>
        <taxon>Embryophyta</taxon>
        <taxon>Tracheophyta</taxon>
        <taxon>Spermatophyta</taxon>
        <taxon>Magnoliopsida</taxon>
        <taxon>Liliopsida</taxon>
        <taxon>Poales</taxon>
        <taxon>Poaceae</taxon>
        <taxon>BOP clade</taxon>
        <taxon>Pooideae</taxon>
        <taxon>Triticodae</taxon>
        <taxon>Triticeae</taxon>
        <taxon>Triticinae</taxon>
        <taxon>Triticum</taxon>
    </lineage>
</organism>
<name>A0A9R0Q5F5_TRITD</name>
<dbReference type="PANTHER" id="PTHR34835:SF62">
    <property type="entry name" value="AMINOTRANSFERASE-LIKE PLANT MOBILE DOMAIN-CONTAINING PROTEIN"/>
    <property type="match status" value="1"/>
</dbReference>
<proteinExistence type="predicted"/>
<dbReference type="Gramene" id="TRITD1Av1G076690.2">
    <property type="protein sequence ID" value="TRITD1Av1G076690.2"/>
    <property type="gene ID" value="TRITD1Av1G076690"/>
</dbReference>
<evidence type="ECO:0008006" key="4">
    <source>
        <dbReference type="Google" id="ProtNLM"/>
    </source>
</evidence>
<dbReference type="OMA" id="HTTVHDF"/>
<feature type="region of interest" description="Disordered" evidence="1">
    <location>
        <begin position="381"/>
        <end position="439"/>
    </location>
</feature>